<keyword evidence="2" id="KW-1185">Reference proteome</keyword>
<dbReference type="EMBL" id="JAUSRE010000017">
    <property type="protein sequence ID" value="MDP9889566.1"/>
    <property type="molecule type" value="Genomic_DNA"/>
</dbReference>
<accession>A0ABT9RWE3</accession>
<sequence>MVRWTILDRFRPVGAPGPGGPAGVPAADDQGPAAELVPVFSALACDVAACESLVAEARLSSEREVARAREQAEAIVSKARRETVTERAKASARIEWEASERDAQLLEQARLEATALGQAGLARLPAAVDHVTNSLLASSPEQQ</sequence>
<dbReference type="RefSeq" id="WP_307309934.1">
    <property type="nucleotide sequence ID" value="NZ_JAUSRE010000017.1"/>
</dbReference>
<gene>
    <name evidence="1" type="ORF">J2X98_003177</name>
</gene>
<dbReference type="Gene3D" id="1.20.5.2950">
    <property type="match status" value="1"/>
</dbReference>
<evidence type="ECO:0000313" key="1">
    <source>
        <dbReference type="EMBL" id="MDP9889566.1"/>
    </source>
</evidence>
<dbReference type="Proteomes" id="UP001226577">
    <property type="component" value="Unassembled WGS sequence"/>
</dbReference>
<reference evidence="1 2" key="1">
    <citation type="submission" date="2023-07" db="EMBL/GenBank/DDBJ databases">
        <title>Sorghum-associated microbial communities from plants grown in Nebraska, USA.</title>
        <authorList>
            <person name="Schachtman D."/>
        </authorList>
    </citation>
    <scope>NUCLEOTIDE SEQUENCE [LARGE SCALE GENOMIC DNA]</scope>
    <source>
        <strain evidence="1 2">CC222</strain>
    </source>
</reference>
<organism evidence="1 2">
    <name type="scientific">Pseudarthrobacter enclensis</name>
    <dbReference type="NCBI Taxonomy" id="993070"/>
    <lineage>
        <taxon>Bacteria</taxon>
        <taxon>Bacillati</taxon>
        <taxon>Actinomycetota</taxon>
        <taxon>Actinomycetes</taxon>
        <taxon>Micrococcales</taxon>
        <taxon>Micrococcaceae</taxon>
        <taxon>Pseudarthrobacter</taxon>
    </lineage>
</organism>
<evidence type="ECO:0000313" key="2">
    <source>
        <dbReference type="Proteomes" id="UP001226577"/>
    </source>
</evidence>
<protein>
    <submittedName>
        <fullName evidence="1">Vacuolar-type H+-ATPase subunit H</fullName>
    </submittedName>
</protein>
<comment type="caution">
    <text evidence="1">The sequence shown here is derived from an EMBL/GenBank/DDBJ whole genome shotgun (WGS) entry which is preliminary data.</text>
</comment>
<proteinExistence type="predicted"/>
<name>A0ABT9RWE3_9MICC</name>